<dbReference type="RefSeq" id="WP_290255044.1">
    <property type="nucleotide sequence ID" value="NZ_JAUGQQ010000007.1"/>
</dbReference>
<accession>A0ABT8DHZ5</accession>
<organism evidence="1 2">
    <name type="scientific">Aequorivita aurantiaca</name>
    <dbReference type="NCBI Taxonomy" id="3053356"/>
    <lineage>
        <taxon>Bacteria</taxon>
        <taxon>Pseudomonadati</taxon>
        <taxon>Bacteroidota</taxon>
        <taxon>Flavobacteriia</taxon>
        <taxon>Flavobacteriales</taxon>
        <taxon>Flavobacteriaceae</taxon>
        <taxon>Aequorivita</taxon>
    </lineage>
</organism>
<evidence type="ECO:0000313" key="1">
    <source>
        <dbReference type="EMBL" id="MDN3724953.1"/>
    </source>
</evidence>
<proteinExistence type="predicted"/>
<name>A0ABT8DHZ5_9FLAO</name>
<dbReference type="EMBL" id="JAUGQQ010000007">
    <property type="protein sequence ID" value="MDN3724953.1"/>
    <property type="molecule type" value="Genomic_DNA"/>
</dbReference>
<keyword evidence="2" id="KW-1185">Reference proteome</keyword>
<reference evidence="1 2" key="1">
    <citation type="submission" date="2023-06" db="EMBL/GenBank/DDBJ databases">
        <authorList>
            <person name="Ye Y.-Q."/>
            <person name="Du Z.-J."/>
        </authorList>
    </citation>
    <scope>NUCLEOTIDE SEQUENCE [LARGE SCALE GENOMIC DNA]</scope>
    <source>
        <strain evidence="1 2">SDUM287046</strain>
    </source>
</reference>
<protein>
    <submittedName>
        <fullName evidence="1">Uncharacterized protein</fullName>
    </submittedName>
</protein>
<evidence type="ECO:0000313" key="2">
    <source>
        <dbReference type="Proteomes" id="UP001244787"/>
    </source>
</evidence>
<comment type="caution">
    <text evidence="1">The sequence shown here is derived from an EMBL/GenBank/DDBJ whole genome shotgun (WGS) entry which is preliminary data.</text>
</comment>
<sequence length="114" mass="12881">MIIKSIWISYDLGIKGDYPNLYAWLDNNNAKEAGNSIAFLNYQYNGGEEDLLDILKADLTKSVNFKPGDRVYVIRMRTDKGIKKVSGKFIIGNRKATPWEGYGQKGEDIIDGDE</sequence>
<dbReference type="Proteomes" id="UP001244787">
    <property type="component" value="Unassembled WGS sequence"/>
</dbReference>
<gene>
    <name evidence="1" type="ORF">QRD02_11205</name>
</gene>